<sequence>MWGYDREEDTVFIPHKTQDEHFELFCLVLERGFAIHTGHSDRLVVEFNLTDTGSRRYLPRVQPKRGVSFRIPEGWLKPSEVFLHYDPCSDADIPELACFHPESNTFVPYDYEHANLPESSQGNILLPVVKLSTLKGLHYIKDIACLQMYQLDFNQLKHADPALAEQVRSVLARKMERFIEFAHPWVQANHAERVAQEYLATHRPRLAVSRELTSGASISRESASNRAGPHLTQAKRQKAQPVASVRSSVQPAAQPDIQDRAEPPFLSWD</sequence>
<dbReference type="Proteomes" id="UP000787472">
    <property type="component" value="Unassembled WGS sequence"/>
</dbReference>
<accession>A0A9E5MH64</accession>
<evidence type="ECO:0000313" key="3">
    <source>
        <dbReference type="Proteomes" id="UP000787472"/>
    </source>
</evidence>
<protein>
    <submittedName>
        <fullName evidence="2">Uncharacterized protein</fullName>
    </submittedName>
</protein>
<feature type="region of interest" description="Disordered" evidence="1">
    <location>
        <begin position="217"/>
        <end position="269"/>
    </location>
</feature>
<proteinExistence type="predicted"/>
<reference evidence="2" key="1">
    <citation type="submission" date="2020-03" db="EMBL/GenBank/DDBJ databases">
        <authorList>
            <person name="Guo F."/>
        </authorList>
    </citation>
    <scope>NUCLEOTIDE SEQUENCE</scope>
    <source>
        <strain evidence="2">JCM 30134</strain>
    </source>
</reference>
<keyword evidence="3" id="KW-1185">Reference proteome</keyword>
<organism evidence="2 3">
    <name type="scientific">Pseudomaricurvus hydrocarbonicus</name>
    <dbReference type="NCBI Taxonomy" id="1470433"/>
    <lineage>
        <taxon>Bacteria</taxon>
        <taxon>Pseudomonadati</taxon>
        <taxon>Pseudomonadota</taxon>
        <taxon>Gammaproteobacteria</taxon>
        <taxon>Cellvibrionales</taxon>
        <taxon>Cellvibrionaceae</taxon>
        <taxon>Pseudomaricurvus</taxon>
    </lineage>
</organism>
<dbReference type="AlphaFoldDB" id="A0A9E5MH64"/>
<evidence type="ECO:0000313" key="2">
    <source>
        <dbReference type="EMBL" id="NHO65571.1"/>
    </source>
</evidence>
<dbReference type="RefSeq" id="WP_167184691.1">
    <property type="nucleotide sequence ID" value="NZ_JAAONZ010000004.1"/>
</dbReference>
<comment type="caution">
    <text evidence="2">The sequence shown here is derived from an EMBL/GenBank/DDBJ whole genome shotgun (WGS) entry which is preliminary data.</text>
</comment>
<name>A0A9E5MH64_9GAMM</name>
<dbReference type="EMBL" id="JAAONZ010000004">
    <property type="protein sequence ID" value="NHO65571.1"/>
    <property type="molecule type" value="Genomic_DNA"/>
</dbReference>
<gene>
    <name evidence="2" type="ORF">G8770_08470</name>
</gene>
<evidence type="ECO:0000256" key="1">
    <source>
        <dbReference type="SAM" id="MobiDB-lite"/>
    </source>
</evidence>